<dbReference type="SMART" id="SM00343">
    <property type="entry name" value="ZnF_C2HC"/>
    <property type="match status" value="2"/>
</dbReference>
<feature type="compositionally biased region" description="Low complexity" evidence="1">
    <location>
        <begin position="104"/>
        <end position="114"/>
    </location>
</feature>
<dbReference type="GO" id="GO:0003676">
    <property type="term" value="F:nucleic acid binding"/>
    <property type="evidence" value="ECO:0007669"/>
    <property type="project" value="InterPro"/>
</dbReference>
<protein>
    <recommendedName>
        <fullName evidence="2">CCHC-type domain-containing protein</fullName>
    </recommendedName>
</protein>
<dbReference type="InterPro" id="IPR053253">
    <property type="entry name" value="Sex_diff_modulator"/>
</dbReference>
<organism evidence="3 4">
    <name type="scientific">Eragrostis curvula</name>
    <name type="common">weeping love grass</name>
    <dbReference type="NCBI Taxonomy" id="38414"/>
    <lineage>
        <taxon>Eukaryota</taxon>
        <taxon>Viridiplantae</taxon>
        <taxon>Streptophyta</taxon>
        <taxon>Embryophyta</taxon>
        <taxon>Tracheophyta</taxon>
        <taxon>Spermatophyta</taxon>
        <taxon>Magnoliopsida</taxon>
        <taxon>Liliopsida</taxon>
        <taxon>Poales</taxon>
        <taxon>Poaceae</taxon>
        <taxon>PACMAD clade</taxon>
        <taxon>Chloridoideae</taxon>
        <taxon>Eragrostideae</taxon>
        <taxon>Eragrostidinae</taxon>
        <taxon>Eragrostis</taxon>
    </lineage>
</organism>
<feature type="region of interest" description="Disordered" evidence="1">
    <location>
        <begin position="531"/>
        <end position="599"/>
    </location>
</feature>
<dbReference type="InterPro" id="IPR036875">
    <property type="entry name" value="Znf_CCHC_sf"/>
</dbReference>
<proteinExistence type="predicted"/>
<evidence type="ECO:0000313" key="3">
    <source>
        <dbReference type="EMBL" id="TVT98160.1"/>
    </source>
</evidence>
<dbReference type="SUPFAM" id="SSF57756">
    <property type="entry name" value="Retrovirus zinc finger-like domains"/>
    <property type="match status" value="1"/>
</dbReference>
<feature type="compositionally biased region" description="Basic and acidic residues" evidence="1">
    <location>
        <begin position="909"/>
        <end position="919"/>
    </location>
</feature>
<accession>A0A5J9SFT9</accession>
<feature type="domain" description="CCHC-type" evidence="2">
    <location>
        <begin position="220"/>
        <end position="236"/>
    </location>
</feature>
<dbReference type="Proteomes" id="UP000324897">
    <property type="component" value="Unassembled WGS sequence"/>
</dbReference>
<dbReference type="PANTHER" id="PTHR33087:SF31">
    <property type="entry name" value="OS06G0482850 PROTEIN"/>
    <property type="match status" value="1"/>
</dbReference>
<evidence type="ECO:0000259" key="2">
    <source>
        <dbReference type="SMART" id="SM00343"/>
    </source>
</evidence>
<dbReference type="Gene3D" id="4.10.60.10">
    <property type="entry name" value="Zinc finger, CCHC-type"/>
    <property type="match status" value="1"/>
</dbReference>
<evidence type="ECO:0000313" key="4">
    <source>
        <dbReference type="Proteomes" id="UP000324897"/>
    </source>
</evidence>
<feature type="compositionally biased region" description="Basic residues" evidence="1">
    <location>
        <begin position="115"/>
        <end position="124"/>
    </location>
</feature>
<feature type="compositionally biased region" description="Low complexity" evidence="1">
    <location>
        <begin position="531"/>
        <end position="547"/>
    </location>
</feature>
<feature type="compositionally biased region" description="Pro residues" evidence="1">
    <location>
        <begin position="274"/>
        <end position="294"/>
    </location>
</feature>
<name>A0A5J9SFT9_9POAL</name>
<feature type="region of interest" description="Disordered" evidence="1">
    <location>
        <begin position="856"/>
        <end position="919"/>
    </location>
</feature>
<dbReference type="AlphaFoldDB" id="A0A5J9SFT9"/>
<feature type="region of interest" description="Disordered" evidence="1">
    <location>
        <begin position="1"/>
        <end position="195"/>
    </location>
</feature>
<evidence type="ECO:0000256" key="1">
    <source>
        <dbReference type="SAM" id="MobiDB-lite"/>
    </source>
</evidence>
<sequence length="919" mass="98136">MADAPSSPAPSLHFGSFALPCSPPPGSPLSPDAQPFFPREYSVGRSKERRWLDSSPSSAGDSPARRRAPSPAPVDEAELAIPSTGPQRAAPSSAPESGVHARLSRAVPAAAPSRAARRRGKTHLVHGLPLRRPDDAPARPRPTLRSVLVRPEKPATPLVDDEGFQLVQSRRARRRKAKAAEPPRPPPAAGHGRIPPFLAGKCLNCMSGTHRIAQCRLPLRCFRCKNLFHLARDCKRPRSAPSSAGSAGSGNRSRFVRPRRGSATPPASDAPSRTPSPPLTPPPSPPADPDPAPPALEEGLPLGHPHRRPAIEVCIVPRSEAIITEEVRLRTAVVAFAGHGMRPIPLGLAREAVAASLEDPNAAFDIKLFAPENFLILPSSEGMRDRLLSLAGGIPVDGTRLFFKPWTRLLHAEQEVLTFRVAIEMEHVPAHAWNWNTASRILGSSCWIERLDPATATVTNMSKFKLTAWTTDPSRIPAIMEMQIDEPEEEIAHSDPGMQLIFGSLPRFLTQKRVLKYYIIIHIRNIADFNPRSPSTSYGPSPPSSDGDSGHDGNPDRGYGESQGIGPKITGFRCFPGVPDGELPPPNSGNGGGCAGQQRETGIPTERVKAKGAEQSAAVCSFPDVEGDKIGSSQSRVTVVASATAIPMEALLPTRSCQVAPGPDPMCDEVQSILLSKPTHDGSEVAIPQLEVPSPPKVQKFRRTRSLPLLHTGLDCCGDLEPSRGESWARPDPPAAAGLAPRELESSEAGLGSGSLHTEPNLEAEPQVHLESPGSEPAAAQVALEPIVCEPVVCELAAPERADPELISEPVISEPPLSAQSTPAAAKTKEADGPSHTAHLIQDGESFVQASVHKDSNAFGAARQAKSRHNRDTGSGSGDTSIRHAAKAKRPDRCTGFVYDQTVQKRGSTNHEEMETHQG</sequence>
<feature type="domain" description="CCHC-type" evidence="2">
    <location>
        <begin position="201"/>
        <end position="217"/>
    </location>
</feature>
<dbReference type="GO" id="GO:0008270">
    <property type="term" value="F:zinc ion binding"/>
    <property type="evidence" value="ECO:0007669"/>
    <property type="project" value="InterPro"/>
</dbReference>
<keyword evidence="4" id="KW-1185">Reference proteome</keyword>
<comment type="caution">
    <text evidence="3">The sequence shown here is derived from an EMBL/GenBank/DDBJ whole genome shotgun (WGS) entry which is preliminary data.</text>
</comment>
<dbReference type="Gramene" id="TVT98160">
    <property type="protein sequence ID" value="TVT98160"/>
    <property type="gene ID" value="EJB05_56538"/>
</dbReference>
<gene>
    <name evidence="3" type="ORF">EJB05_56538</name>
</gene>
<feature type="compositionally biased region" description="Low complexity" evidence="1">
    <location>
        <begin position="747"/>
        <end position="756"/>
    </location>
</feature>
<feature type="region of interest" description="Disordered" evidence="1">
    <location>
        <begin position="235"/>
        <end position="304"/>
    </location>
</feature>
<dbReference type="EMBL" id="RWGY01000888">
    <property type="protein sequence ID" value="TVT98160.1"/>
    <property type="molecule type" value="Genomic_DNA"/>
</dbReference>
<dbReference type="InterPro" id="IPR001878">
    <property type="entry name" value="Znf_CCHC"/>
</dbReference>
<feature type="compositionally biased region" description="Basic and acidic residues" evidence="1">
    <location>
        <begin position="548"/>
        <end position="559"/>
    </location>
</feature>
<feature type="compositionally biased region" description="Low complexity" evidence="1">
    <location>
        <begin position="239"/>
        <end position="253"/>
    </location>
</feature>
<feature type="region of interest" description="Disordered" evidence="1">
    <location>
        <begin position="722"/>
        <end position="779"/>
    </location>
</feature>
<feature type="non-terminal residue" evidence="3">
    <location>
        <position position="1"/>
    </location>
</feature>
<dbReference type="PANTHER" id="PTHR33087">
    <property type="entry name" value="OS07G0539200 PROTEIN"/>
    <property type="match status" value="1"/>
</dbReference>
<dbReference type="OrthoDB" id="696323at2759"/>
<reference evidence="3 4" key="1">
    <citation type="journal article" date="2019" name="Sci. Rep.">
        <title>A high-quality genome of Eragrostis curvula grass provides insights into Poaceae evolution and supports new strategies to enhance forage quality.</title>
        <authorList>
            <person name="Carballo J."/>
            <person name="Santos B.A.C.M."/>
            <person name="Zappacosta D."/>
            <person name="Garbus I."/>
            <person name="Selva J.P."/>
            <person name="Gallo C.A."/>
            <person name="Diaz A."/>
            <person name="Albertini E."/>
            <person name="Caccamo M."/>
            <person name="Echenique V."/>
        </authorList>
    </citation>
    <scope>NUCLEOTIDE SEQUENCE [LARGE SCALE GENOMIC DNA]</scope>
    <source>
        <strain evidence="4">cv. Victoria</strain>
        <tissue evidence="3">Leaf</tissue>
    </source>
</reference>